<feature type="domain" description="DUF7601" evidence="4">
    <location>
        <begin position="678"/>
        <end position="785"/>
    </location>
</feature>
<dbReference type="Pfam" id="PF24547">
    <property type="entry name" value="DUF7601"/>
    <property type="match status" value="1"/>
</dbReference>
<keyword evidence="1" id="KW-1133">Transmembrane helix</keyword>
<organism evidence="5 6">
    <name type="scientific">Dorea formicigenerans</name>
    <dbReference type="NCBI Taxonomy" id="39486"/>
    <lineage>
        <taxon>Bacteria</taxon>
        <taxon>Bacillati</taxon>
        <taxon>Bacillota</taxon>
        <taxon>Clostridia</taxon>
        <taxon>Lachnospirales</taxon>
        <taxon>Lachnospiraceae</taxon>
        <taxon>Dorea</taxon>
    </lineage>
</organism>
<evidence type="ECO:0000313" key="5">
    <source>
        <dbReference type="EMBL" id="VUX21434.1"/>
    </source>
</evidence>
<keyword evidence="2" id="KW-0732">Signal</keyword>
<name>A0A564UPG8_9FIRM</name>
<feature type="chain" id="PRO_5021989244" description="Isopeptide-forming domain-containing fimbrial protein" evidence="2">
    <location>
        <begin position="37"/>
        <end position="835"/>
    </location>
</feature>
<keyword evidence="1" id="KW-0472">Membrane</keyword>
<feature type="domain" description="DUF5979" evidence="3">
    <location>
        <begin position="562"/>
        <end position="672"/>
    </location>
</feature>
<dbReference type="Gene3D" id="2.60.40.1140">
    <property type="entry name" value="Collagen-binding surface protein Cna, B-type domain"/>
    <property type="match status" value="1"/>
</dbReference>
<dbReference type="EMBL" id="CABHNI010000054">
    <property type="protein sequence ID" value="VUX21434.1"/>
    <property type="molecule type" value="Genomic_DNA"/>
</dbReference>
<feature type="signal peptide" evidence="2">
    <location>
        <begin position="1"/>
        <end position="36"/>
    </location>
</feature>
<evidence type="ECO:0000256" key="1">
    <source>
        <dbReference type="SAM" id="Phobius"/>
    </source>
</evidence>
<proteinExistence type="predicted"/>
<gene>
    <name evidence="5" type="ORF">DFSSTS7063_02927</name>
</gene>
<protein>
    <recommendedName>
        <fullName evidence="7">Isopeptide-forming domain-containing fimbrial protein</fullName>
    </recommendedName>
</protein>
<feature type="transmembrane region" description="Helical" evidence="1">
    <location>
        <begin position="799"/>
        <end position="820"/>
    </location>
</feature>
<sequence length="835" mass="91616">MNHRGKYRAHSKVLRVLAVVLTLSMLLGMSGIQAFAEEDTVAKIPSEASTECAQGEENMIFTPEKQMKGITVKASAVKGVLPEDVTFSVKALKSEGETAEHYKEVETALTDGETAYDGFQAFDMSFEDENGACQPTGGKVAIELQIDAKTLAEEVDLNTIAVQQLIKTETGLQMKKVADATDGKISVDGNVITAKYDVESVSAFALTWTKTTASDESEGPDGSVQEDVMPVAVTTFSLENHIKDQGTLNVPESVVAASYKWFKSDNGTSNWTEVVSRKITGDSYNISEDGKSLNAALDNGARKYYKVEIYDEQGNKTGESIATQVSYYSALQNGSFETPLCNNHSNYQPYITSDTQGIVWKTTASDNKIEIVNASPNKRESRWIWANTYQALSQKHHQVDTAADGEQFAELNANEVGSLYQDVLTTPGATLNWGLAHRARGDKTAKDTMYVLIMPTKLAENINNQTDVEKVIQAIKNGDETYKGATVQEITDDNQKWYTHTGTYEVPEGQYLTRFFFVSGPTAYDSSSGAKENLKGTIGNHLDNVYFTSELPQPNPDTGHLKIVKTIQGLTQEEATDYSIDVKIEGPNAYTTKTVTLNRFSWNEDKQAYTATYVEQNVPIGSYTVSEVADSTQRDGYTVSTKVDGTDSPEASGTVSIQDRKTSEIWFENTYTPNTYVLSVKKVLTKGNDYADRTKAFDIDITLKDKNGENVSGEFDTEDDKKISFTDGKATVSLKDNEAIKIVGIPAQATYEVQETSDSSKGYDVQYDQKTGTMNRDQSVTVTNTAKDIPTSGVDTGNWVAGGILMAALMVAAGSIYVIICQKMKRVAGHRRRRF</sequence>
<evidence type="ECO:0008006" key="7">
    <source>
        <dbReference type="Google" id="ProtNLM"/>
    </source>
</evidence>
<reference evidence="5 6" key="1">
    <citation type="submission" date="2019-07" db="EMBL/GenBank/DDBJ databases">
        <authorList>
            <person name="Hibberd C M."/>
            <person name="Gehrig L. J."/>
            <person name="Chang H.-W."/>
            <person name="Venkatesh S."/>
        </authorList>
    </citation>
    <scope>NUCLEOTIDE SEQUENCE [LARGE SCALE GENOMIC DNA]</scope>
    <source>
        <strain evidence="5">Dorea_formicigenerans_SSTS_Bg7063</strain>
    </source>
</reference>
<dbReference type="Proteomes" id="UP000358366">
    <property type="component" value="Unassembled WGS sequence"/>
</dbReference>
<accession>A0A564UPG8</accession>
<dbReference type="Pfam" id="PF19407">
    <property type="entry name" value="DUF5979"/>
    <property type="match status" value="1"/>
</dbReference>
<dbReference type="InterPro" id="IPR046022">
    <property type="entry name" value="DUF5979"/>
</dbReference>
<evidence type="ECO:0000313" key="6">
    <source>
        <dbReference type="Proteomes" id="UP000358366"/>
    </source>
</evidence>
<evidence type="ECO:0000259" key="4">
    <source>
        <dbReference type="Pfam" id="PF24547"/>
    </source>
</evidence>
<evidence type="ECO:0000256" key="2">
    <source>
        <dbReference type="SAM" id="SignalP"/>
    </source>
</evidence>
<dbReference type="RefSeq" id="WP_144125991.1">
    <property type="nucleotide sequence ID" value="NZ_CABHNI010000054.1"/>
</dbReference>
<dbReference type="AlphaFoldDB" id="A0A564UPG8"/>
<evidence type="ECO:0000259" key="3">
    <source>
        <dbReference type="Pfam" id="PF19407"/>
    </source>
</evidence>
<dbReference type="InterPro" id="IPR055382">
    <property type="entry name" value="DUF7601"/>
</dbReference>
<keyword evidence="1" id="KW-0812">Transmembrane</keyword>